<dbReference type="InterPro" id="IPR003661">
    <property type="entry name" value="HisK_dim/P_dom"/>
</dbReference>
<dbReference type="Gene3D" id="3.30.565.10">
    <property type="entry name" value="Histidine kinase-like ATPase, C-terminal domain"/>
    <property type="match status" value="1"/>
</dbReference>
<dbReference type="SMART" id="SM00304">
    <property type="entry name" value="HAMP"/>
    <property type="match status" value="1"/>
</dbReference>
<dbReference type="GO" id="GO:0000155">
    <property type="term" value="F:phosphorelay sensor kinase activity"/>
    <property type="evidence" value="ECO:0007669"/>
    <property type="project" value="InterPro"/>
</dbReference>
<feature type="transmembrane region" description="Helical" evidence="11">
    <location>
        <begin position="12"/>
        <end position="31"/>
    </location>
</feature>
<gene>
    <name evidence="14" type="ORF">CEN46_17200</name>
</gene>
<keyword evidence="7 14" id="KW-0418">Kinase</keyword>
<dbReference type="PROSITE" id="PS50109">
    <property type="entry name" value="HIS_KIN"/>
    <property type="match status" value="1"/>
</dbReference>
<dbReference type="SUPFAM" id="SSF47384">
    <property type="entry name" value="Homodimeric domain of signal transducing histidine kinase"/>
    <property type="match status" value="1"/>
</dbReference>
<evidence type="ECO:0000256" key="4">
    <source>
        <dbReference type="ARBA" id="ARBA00012438"/>
    </source>
</evidence>
<evidence type="ECO:0000256" key="10">
    <source>
        <dbReference type="SAM" id="Coils"/>
    </source>
</evidence>
<evidence type="ECO:0000256" key="11">
    <source>
        <dbReference type="SAM" id="Phobius"/>
    </source>
</evidence>
<dbReference type="Pfam" id="PF02518">
    <property type="entry name" value="HATPase_c"/>
    <property type="match status" value="1"/>
</dbReference>
<dbReference type="PROSITE" id="PS50885">
    <property type="entry name" value="HAMP"/>
    <property type="match status" value="1"/>
</dbReference>
<dbReference type="InterPro" id="IPR003594">
    <property type="entry name" value="HATPase_dom"/>
</dbReference>
<dbReference type="SUPFAM" id="SSF158472">
    <property type="entry name" value="HAMP domain-like"/>
    <property type="match status" value="1"/>
</dbReference>
<evidence type="ECO:0000256" key="1">
    <source>
        <dbReference type="ARBA" id="ARBA00000085"/>
    </source>
</evidence>
<dbReference type="Proteomes" id="UP000235081">
    <property type="component" value="Unassembled WGS sequence"/>
</dbReference>
<dbReference type="PANTHER" id="PTHR43711">
    <property type="entry name" value="TWO-COMPONENT HISTIDINE KINASE"/>
    <property type="match status" value="1"/>
</dbReference>
<dbReference type="Gene3D" id="3.30.450.40">
    <property type="match status" value="1"/>
</dbReference>
<dbReference type="RefSeq" id="WP_102182495.1">
    <property type="nucleotide sequence ID" value="NZ_NMQE01000541.1"/>
</dbReference>
<evidence type="ECO:0000259" key="13">
    <source>
        <dbReference type="PROSITE" id="PS50885"/>
    </source>
</evidence>
<feature type="coiled-coil region" evidence="10">
    <location>
        <begin position="431"/>
        <end position="532"/>
    </location>
</feature>
<dbReference type="PANTHER" id="PTHR43711:SF26">
    <property type="entry name" value="SENSOR HISTIDINE KINASE RCSC"/>
    <property type="match status" value="1"/>
</dbReference>
<dbReference type="InterPro" id="IPR003660">
    <property type="entry name" value="HAMP_dom"/>
</dbReference>
<dbReference type="EC" id="2.7.13.3" evidence="4"/>
<keyword evidence="11" id="KW-1133">Transmembrane helix</keyword>
<name>A0A2N6LBL6_9CYAN</name>
<dbReference type="CDD" id="cd00082">
    <property type="entry name" value="HisKA"/>
    <property type="match status" value="1"/>
</dbReference>
<dbReference type="PRINTS" id="PR00344">
    <property type="entry name" value="BCTRLSENSOR"/>
</dbReference>
<dbReference type="Pfam" id="PF00512">
    <property type="entry name" value="HisKA"/>
    <property type="match status" value="1"/>
</dbReference>
<dbReference type="SMART" id="SM00065">
    <property type="entry name" value="GAF"/>
    <property type="match status" value="1"/>
</dbReference>
<dbReference type="GO" id="GO:0016020">
    <property type="term" value="C:membrane"/>
    <property type="evidence" value="ECO:0007669"/>
    <property type="project" value="UniProtKB-SubCell"/>
</dbReference>
<dbReference type="AlphaFoldDB" id="A0A2N6LBL6"/>
<keyword evidence="6" id="KW-0808">Transferase</keyword>
<dbReference type="SMART" id="SM00387">
    <property type="entry name" value="HATPase_c"/>
    <property type="match status" value="1"/>
</dbReference>
<dbReference type="InterPro" id="IPR036890">
    <property type="entry name" value="HATPase_C_sf"/>
</dbReference>
<dbReference type="SMART" id="SM00388">
    <property type="entry name" value="HisKA"/>
    <property type="match status" value="1"/>
</dbReference>
<dbReference type="CDD" id="cd06225">
    <property type="entry name" value="HAMP"/>
    <property type="match status" value="1"/>
</dbReference>
<dbReference type="CDD" id="cd16922">
    <property type="entry name" value="HATPase_EvgS-ArcB-TorS-like"/>
    <property type="match status" value="1"/>
</dbReference>
<dbReference type="SUPFAM" id="SSF55781">
    <property type="entry name" value="GAF domain-like"/>
    <property type="match status" value="1"/>
</dbReference>
<organism evidence="14 15">
    <name type="scientific">Fischerella thermalis CCMEE 5318</name>
    <dbReference type="NCBI Taxonomy" id="2019666"/>
    <lineage>
        <taxon>Bacteria</taxon>
        <taxon>Bacillati</taxon>
        <taxon>Cyanobacteriota</taxon>
        <taxon>Cyanophyceae</taxon>
        <taxon>Nostocales</taxon>
        <taxon>Hapalosiphonaceae</taxon>
        <taxon>Fischerella</taxon>
    </lineage>
</organism>
<keyword evidence="11" id="KW-0472">Membrane</keyword>
<keyword evidence="8" id="KW-0902">Two-component regulatory system</keyword>
<feature type="non-terminal residue" evidence="14">
    <location>
        <position position="804"/>
    </location>
</feature>
<evidence type="ECO:0000256" key="2">
    <source>
        <dbReference type="ARBA" id="ARBA00004370"/>
    </source>
</evidence>
<evidence type="ECO:0000256" key="7">
    <source>
        <dbReference type="ARBA" id="ARBA00022777"/>
    </source>
</evidence>
<dbReference type="Pfam" id="PF13185">
    <property type="entry name" value="GAF_2"/>
    <property type="match status" value="1"/>
</dbReference>
<evidence type="ECO:0000313" key="15">
    <source>
        <dbReference type="Proteomes" id="UP000235081"/>
    </source>
</evidence>
<evidence type="ECO:0000259" key="12">
    <source>
        <dbReference type="PROSITE" id="PS50109"/>
    </source>
</evidence>
<comment type="caution">
    <text evidence="14">The sequence shown here is derived from an EMBL/GenBank/DDBJ whole genome shotgun (WGS) entry which is preliminary data.</text>
</comment>
<dbReference type="InterPro" id="IPR004358">
    <property type="entry name" value="Sig_transdc_His_kin-like_C"/>
</dbReference>
<dbReference type="Gene3D" id="1.10.287.130">
    <property type="match status" value="1"/>
</dbReference>
<dbReference type="InterPro" id="IPR050736">
    <property type="entry name" value="Sensor_HK_Regulatory"/>
</dbReference>
<dbReference type="Pfam" id="PF05227">
    <property type="entry name" value="CHASE3"/>
    <property type="match status" value="1"/>
</dbReference>
<comment type="catalytic activity">
    <reaction evidence="1">
        <text>ATP + protein L-histidine = ADP + protein N-phospho-L-histidine.</text>
        <dbReference type="EC" id="2.7.13.3"/>
    </reaction>
</comment>
<proteinExistence type="inferred from homology"/>
<keyword evidence="10" id="KW-0175">Coiled coil</keyword>
<reference evidence="14 15" key="1">
    <citation type="submission" date="2017-07" db="EMBL/GenBank/DDBJ databases">
        <title>Genomes of Fischerella (Mastigocladus) sp. strains.</title>
        <authorList>
            <person name="Miller S.R."/>
        </authorList>
    </citation>
    <scope>NUCLEOTIDE SEQUENCE [LARGE SCALE GENOMIC DNA]</scope>
    <source>
        <strain evidence="14 15">CCMEE 5318</strain>
    </source>
</reference>
<evidence type="ECO:0000256" key="9">
    <source>
        <dbReference type="ARBA" id="ARBA00074306"/>
    </source>
</evidence>
<dbReference type="InterPro" id="IPR036097">
    <property type="entry name" value="HisK_dim/P_sf"/>
</dbReference>
<comment type="subcellular location">
    <subcellularLocation>
        <location evidence="2">Membrane</location>
    </subcellularLocation>
</comment>
<evidence type="ECO:0000256" key="5">
    <source>
        <dbReference type="ARBA" id="ARBA00022553"/>
    </source>
</evidence>
<feature type="domain" description="HAMP" evidence="13">
    <location>
        <begin position="209"/>
        <end position="262"/>
    </location>
</feature>
<keyword evidence="11" id="KW-0812">Transmembrane</keyword>
<comment type="similarity">
    <text evidence="3">In the N-terminal section; belongs to the phytochrome family.</text>
</comment>
<dbReference type="InterPro" id="IPR007891">
    <property type="entry name" value="CHASE3"/>
</dbReference>
<accession>A0A2N6LBL6</accession>
<dbReference type="EMBL" id="NMQE01000541">
    <property type="protein sequence ID" value="PMB20097.1"/>
    <property type="molecule type" value="Genomic_DNA"/>
</dbReference>
<dbReference type="CDD" id="cd19410">
    <property type="entry name" value="HK9-like_sensor"/>
    <property type="match status" value="1"/>
</dbReference>
<protein>
    <recommendedName>
        <fullName evidence="9">Circadian input-output histidine kinase CikA</fullName>
        <ecNumber evidence="4">2.7.13.3</ecNumber>
    </recommendedName>
</protein>
<dbReference type="InterPro" id="IPR003018">
    <property type="entry name" value="GAF"/>
</dbReference>
<dbReference type="InterPro" id="IPR029016">
    <property type="entry name" value="GAF-like_dom_sf"/>
</dbReference>
<dbReference type="Gene3D" id="6.10.340.10">
    <property type="match status" value="1"/>
</dbReference>
<sequence>MVNNNLKIGTKIGAGFALGLSMIVVLGIISYRTTNNLIDNFRLQAHTYEVIDEIDDLLSQIKDAETAQRGYLITGEKRYLEPYNNALPNIKQSLKVLRKLTADNPQQQIRLDNLEPIIDERLAAAQTGINLRTNQGFEAARQWVQTDRGKTLTDKIRRIATDIEAEEVRLLQQRTNQTQVAAKEAIDTIIYGIPLAFLLLTLIGIYLTRNISKPLAEISKATEKLAAGDLSVNVPVDNRRDEIGRLAQAFNQMIANLRATTLKNNEQNWLKSNLARFSQMLQGQRSLENVARMILSELVPLMEAQQGVFYLMDHENEQPILKLLGSYAYQERKNLSNKFRLGEGLVGQCALEKQKIILTDVPSDYIRISSGLGEAKPLNIIVLPVLFENQVIAVIELASFYKFSDIHLTFLDQVSEIIGIVLNAILSDIRTQELLEESQQLTQQLQSQQQELTQQNRLLEEQAKELQASEELLKQQQQELEESNEELQQLNTELEEKAELLSNKNKEVERKNQEVEQARLSLEEKAEQLALSSKYKSEFLANMSHELRTPLNSLLILAKILADNVEGNLSEKQIEYSQTIYSSGNDLLSLINDILDLAKIESGTMSIDMVQLTIADLCEPLERTFKQVAIDKGLNFTIELDSELPPTIYTDAKRLQQILKNLLANAFKFTEKGEVSLNIFVAKQGWSSDHEKLNRADRVIAFAVRDTGIGIAPEKQKIIFEAFQQADGTTSRKFGGTGLGLSISREITRLFGGEIKLASRPGEGSTFTLYLPQPLSGAGGILDGEMGRLGDGEIGRKTSPHHPT</sequence>
<evidence type="ECO:0000256" key="6">
    <source>
        <dbReference type="ARBA" id="ARBA00022679"/>
    </source>
</evidence>
<evidence type="ECO:0000256" key="8">
    <source>
        <dbReference type="ARBA" id="ARBA00023012"/>
    </source>
</evidence>
<dbReference type="InterPro" id="IPR005467">
    <property type="entry name" value="His_kinase_dom"/>
</dbReference>
<dbReference type="Pfam" id="PF00672">
    <property type="entry name" value="HAMP"/>
    <property type="match status" value="1"/>
</dbReference>
<evidence type="ECO:0000256" key="3">
    <source>
        <dbReference type="ARBA" id="ARBA00006402"/>
    </source>
</evidence>
<keyword evidence="5" id="KW-0597">Phosphoprotein</keyword>
<evidence type="ECO:0000313" key="14">
    <source>
        <dbReference type="EMBL" id="PMB20097.1"/>
    </source>
</evidence>
<dbReference type="FunFam" id="3.30.565.10:FF:000010">
    <property type="entry name" value="Sensor histidine kinase RcsC"/>
    <property type="match status" value="1"/>
</dbReference>
<dbReference type="SUPFAM" id="SSF55874">
    <property type="entry name" value="ATPase domain of HSP90 chaperone/DNA topoisomerase II/histidine kinase"/>
    <property type="match status" value="1"/>
</dbReference>
<feature type="domain" description="Histidine kinase" evidence="12">
    <location>
        <begin position="542"/>
        <end position="775"/>
    </location>
</feature>